<dbReference type="OrthoDB" id="5336565at2759"/>
<protein>
    <submittedName>
        <fullName evidence="2">Uncharacterized protein</fullName>
    </submittedName>
</protein>
<feature type="compositionally biased region" description="Basic residues" evidence="1">
    <location>
        <begin position="1"/>
        <end position="12"/>
    </location>
</feature>
<comment type="caution">
    <text evidence="2">The sequence shown here is derived from an EMBL/GenBank/DDBJ whole genome shotgun (WGS) entry which is preliminary data.</text>
</comment>
<dbReference type="Proteomes" id="UP000030151">
    <property type="component" value="Unassembled WGS sequence"/>
</dbReference>
<feature type="region of interest" description="Disordered" evidence="1">
    <location>
        <begin position="1"/>
        <end position="29"/>
    </location>
</feature>
<organism evidence="2 3">
    <name type="scientific">Metarhizium robertsii</name>
    <dbReference type="NCBI Taxonomy" id="568076"/>
    <lineage>
        <taxon>Eukaryota</taxon>
        <taxon>Fungi</taxon>
        <taxon>Dikarya</taxon>
        <taxon>Ascomycota</taxon>
        <taxon>Pezizomycotina</taxon>
        <taxon>Sordariomycetes</taxon>
        <taxon>Hypocreomycetidae</taxon>
        <taxon>Hypocreales</taxon>
        <taxon>Clavicipitaceae</taxon>
        <taxon>Metarhizium</taxon>
    </lineage>
</organism>
<accession>A0A0A1V245</accession>
<dbReference type="HOGENOM" id="CLU_023878_1_1_1"/>
<feature type="region of interest" description="Disordered" evidence="1">
    <location>
        <begin position="384"/>
        <end position="451"/>
    </location>
</feature>
<feature type="compositionally biased region" description="Polar residues" evidence="1">
    <location>
        <begin position="407"/>
        <end position="424"/>
    </location>
</feature>
<evidence type="ECO:0000256" key="1">
    <source>
        <dbReference type="SAM" id="MobiDB-lite"/>
    </source>
</evidence>
<gene>
    <name evidence="2" type="ORF">X797_003500</name>
</gene>
<dbReference type="AlphaFoldDB" id="A0A0A1V245"/>
<sequence>MARPQNQKRRRTHESLQENTSVKKAKLSRKHNFSPSFWDNLSKVSLTPRALRELDGRNNTHSLPTIIPEVYRTELARFARHGGPDLRHLRRFTKHSNIDMSSRQSSSSRSRRPQSSKATSVGSRSGRSSAYGKDFQQHLADYNVHVNNWHSKALNATEMQSELAHERASLSPSQFSESDFEEFRRKNEDPALESEVIPSVLPILCGNSSIHNKQNVLFTELEPITSLGAIQPKPDFFDGARLGDLDQNIRNNESILSAAIPTKHPNVPVVPNFFLEVQGPDGNASVAQQQACYDGAHGTRAIHALQNYKETELIYDGNAYTYSSTYYAGTGTLQLYAHHVTAPATVNERPQYHMTQIDGWQMTGCECQSHLSYAKRRRSSIHNPARLGRRASATARFEDEDEEETEAISSYVNKGSPNPGQESPNLKAPMQKRSRPSTSPPFYSKHSKRNH</sequence>
<name>A0A0A1V245_9HYPO</name>
<proteinExistence type="predicted"/>
<dbReference type="eggNOG" id="ENOG502SJYB">
    <property type="taxonomic scope" value="Eukaryota"/>
</dbReference>
<dbReference type="EMBL" id="JELW01000003">
    <property type="protein sequence ID" value="EXV03701.1"/>
    <property type="molecule type" value="Genomic_DNA"/>
</dbReference>
<reference evidence="2 3" key="1">
    <citation type="submission" date="2014-02" db="EMBL/GenBank/DDBJ databases">
        <title>The genome sequence of the entomopathogenic fungus Metarhizium robertsii ARSEF 2575.</title>
        <authorList>
            <person name="Giuliano Garisto Donzelli B."/>
            <person name="Roe B.A."/>
            <person name="Macmil S.L."/>
            <person name="Krasnoff S.B."/>
            <person name="Gibson D.M."/>
        </authorList>
    </citation>
    <scope>NUCLEOTIDE SEQUENCE [LARGE SCALE GENOMIC DNA]</scope>
    <source>
        <strain evidence="2 3">ARSEF 2575</strain>
    </source>
</reference>
<feature type="region of interest" description="Disordered" evidence="1">
    <location>
        <begin position="90"/>
        <end position="130"/>
    </location>
</feature>
<evidence type="ECO:0000313" key="3">
    <source>
        <dbReference type="Proteomes" id="UP000030151"/>
    </source>
</evidence>
<feature type="compositionally biased region" description="Polar residues" evidence="1">
    <location>
        <begin position="117"/>
        <end position="128"/>
    </location>
</feature>
<evidence type="ECO:0000313" key="2">
    <source>
        <dbReference type="EMBL" id="EXV03701.1"/>
    </source>
</evidence>